<protein>
    <submittedName>
        <fullName evidence="2">Uncharacterized protein</fullName>
    </submittedName>
</protein>
<dbReference type="Proteomes" id="UP000887577">
    <property type="component" value="Unplaced"/>
</dbReference>
<sequence>MHIARRAVTCPEDHEVVVVTLVEQIVYRELGIPMLVHAVIGVQANQGIAAVGVFQRLAVAGRIRTASRPQITLAKPVHGGAGAQALQRTGELVHGAQTEGLAGNVGVDPLAFTVFSAGVAIRSKHIPVVGQCAA</sequence>
<evidence type="ECO:0000313" key="2">
    <source>
        <dbReference type="WBParaSite" id="PSU_v2.g17661.t1"/>
    </source>
</evidence>
<keyword evidence="1" id="KW-1185">Reference proteome</keyword>
<accession>A0A914YBT2</accession>
<reference evidence="2" key="1">
    <citation type="submission" date="2022-11" db="UniProtKB">
        <authorList>
            <consortium name="WormBaseParasite"/>
        </authorList>
    </citation>
    <scope>IDENTIFICATION</scope>
</reference>
<dbReference type="WBParaSite" id="PSU_v2.g17661.t1">
    <property type="protein sequence ID" value="PSU_v2.g17661.t1"/>
    <property type="gene ID" value="PSU_v2.g17661"/>
</dbReference>
<evidence type="ECO:0000313" key="1">
    <source>
        <dbReference type="Proteomes" id="UP000887577"/>
    </source>
</evidence>
<name>A0A914YBT2_9BILA</name>
<proteinExistence type="predicted"/>
<dbReference type="AlphaFoldDB" id="A0A914YBT2"/>
<organism evidence="1 2">
    <name type="scientific">Panagrolaimus superbus</name>
    <dbReference type="NCBI Taxonomy" id="310955"/>
    <lineage>
        <taxon>Eukaryota</taxon>
        <taxon>Metazoa</taxon>
        <taxon>Ecdysozoa</taxon>
        <taxon>Nematoda</taxon>
        <taxon>Chromadorea</taxon>
        <taxon>Rhabditida</taxon>
        <taxon>Tylenchina</taxon>
        <taxon>Panagrolaimomorpha</taxon>
        <taxon>Panagrolaimoidea</taxon>
        <taxon>Panagrolaimidae</taxon>
        <taxon>Panagrolaimus</taxon>
    </lineage>
</organism>